<organism evidence="13">
    <name type="scientific">Riptortus pedestris</name>
    <name type="common">Bean bug</name>
    <dbReference type="NCBI Taxonomy" id="329032"/>
    <lineage>
        <taxon>Eukaryota</taxon>
        <taxon>Metazoa</taxon>
        <taxon>Ecdysozoa</taxon>
        <taxon>Arthropoda</taxon>
        <taxon>Hexapoda</taxon>
        <taxon>Insecta</taxon>
        <taxon>Pterygota</taxon>
        <taxon>Neoptera</taxon>
        <taxon>Paraneoptera</taxon>
        <taxon>Hemiptera</taxon>
        <taxon>Heteroptera</taxon>
        <taxon>Panheteroptera</taxon>
        <taxon>Pentatomomorpha</taxon>
        <taxon>Coreoidea</taxon>
        <taxon>Alydidae</taxon>
        <taxon>Riptortus</taxon>
    </lineage>
</organism>
<proteinExistence type="evidence at transcript level"/>
<keyword evidence="8 11" id="KW-1133">Transmembrane helix</keyword>
<keyword evidence="6" id="KW-0479">Metal-binding</keyword>
<feature type="domain" description="Cytochrome b561" evidence="12">
    <location>
        <begin position="13"/>
        <end position="205"/>
    </location>
</feature>
<evidence type="ECO:0000256" key="6">
    <source>
        <dbReference type="ARBA" id="ARBA00022723"/>
    </source>
</evidence>
<feature type="transmembrane region" description="Helical" evidence="11">
    <location>
        <begin position="111"/>
        <end position="134"/>
    </location>
</feature>
<keyword evidence="3" id="KW-0813">Transport</keyword>
<dbReference type="SMART" id="SM00665">
    <property type="entry name" value="B561"/>
    <property type="match status" value="1"/>
</dbReference>
<evidence type="ECO:0000256" key="9">
    <source>
        <dbReference type="ARBA" id="ARBA00023004"/>
    </source>
</evidence>
<dbReference type="Pfam" id="PF03188">
    <property type="entry name" value="Cytochrom_B561"/>
    <property type="match status" value="1"/>
</dbReference>
<dbReference type="InterPro" id="IPR043205">
    <property type="entry name" value="CYB561/CYBRD1-like"/>
</dbReference>
<reference evidence="13" key="1">
    <citation type="journal article" date="2013" name="PLoS ONE">
        <title>Gene expression in gut symbiotic organ of stinkbug affected by extracellular bacterial symbiont.</title>
        <authorList>
            <person name="Futahashi R."/>
            <person name="Tanaka K."/>
            <person name="Tanahashi M."/>
            <person name="Nikoh N."/>
            <person name="Kikuchi Y."/>
            <person name="Lee B.L."/>
            <person name="Fukatsu T."/>
        </authorList>
    </citation>
    <scope>NUCLEOTIDE SEQUENCE</scope>
    <source>
        <tissue evidence="13">Midgut</tissue>
    </source>
</reference>
<feature type="transmembrane region" description="Helical" evidence="11">
    <location>
        <begin position="48"/>
        <end position="69"/>
    </location>
</feature>
<comment type="subcellular location">
    <subcellularLocation>
        <location evidence="2">Membrane</location>
        <topology evidence="2">Multi-pass membrane protein</topology>
    </subcellularLocation>
</comment>
<evidence type="ECO:0000256" key="10">
    <source>
        <dbReference type="ARBA" id="ARBA00023136"/>
    </source>
</evidence>
<evidence type="ECO:0000256" key="4">
    <source>
        <dbReference type="ARBA" id="ARBA00022617"/>
    </source>
</evidence>
<feature type="transmembrane region" description="Helical" evidence="11">
    <location>
        <begin position="7"/>
        <end position="28"/>
    </location>
</feature>
<sequence length="209" mass="23503">METRTQYYILFCFAQVCGIVSVILLGTFFGTNFSLNWSNSSKTFVHGFVMFLGLVYLQGTSISLFRVLNSIEKKYVKIGHIALHTVTFAMNIIGLVAIFDRGIDFSSSLHAWIGLITVILFSLQGVLGFLGYFYPKASEDIRKTMMPYHRNFGLAIFSMALINSLIGLNLFSVGDPPQVVWTGLLAILYGIFIFISVKASQFRRDNIYD</sequence>
<dbReference type="Gene3D" id="1.20.120.1770">
    <property type="match status" value="1"/>
</dbReference>
<comment type="cofactor">
    <cofactor evidence="1">
        <name>heme b</name>
        <dbReference type="ChEBI" id="CHEBI:60344"/>
    </cofactor>
</comment>
<evidence type="ECO:0000256" key="5">
    <source>
        <dbReference type="ARBA" id="ARBA00022692"/>
    </source>
</evidence>
<evidence type="ECO:0000256" key="3">
    <source>
        <dbReference type="ARBA" id="ARBA00022448"/>
    </source>
</evidence>
<name>R4WCZ2_RIPPE</name>
<evidence type="ECO:0000256" key="11">
    <source>
        <dbReference type="SAM" id="Phobius"/>
    </source>
</evidence>
<dbReference type="AlphaFoldDB" id="R4WCZ2"/>
<evidence type="ECO:0000313" key="13">
    <source>
        <dbReference type="EMBL" id="BAN20488.1"/>
    </source>
</evidence>
<accession>R4WCZ2</accession>
<dbReference type="PANTHER" id="PTHR10106">
    <property type="entry name" value="CYTOCHROME B561-RELATED"/>
    <property type="match status" value="1"/>
</dbReference>
<keyword evidence="10 11" id="KW-0472">Membrane</keyword>
<dbReference type="GO" id="GO:0046872">
    <property type="term" value="F:metal ion binding"/>
    <property type="evidence" value="ECO:0007669"/>
    <property type="project" value="UniProtKB-KW"/>
</dbReference>
<keyword evidence="7" id="KW-0249">Electron transport</keyword>
<feature type="transmembrane region" description="Helical" evidence="11">
    <location>
        <begin position="154"/>
        <end position="173"/>
    </location>
</feature>
<evidence type="ECO:0000259" key="12">
    <source>
        <dbReference type="PROSITE" id="PS50939"/>
    </source>
</evidence>
<dbReference type="PROSITE" id="PS50939">
    <property type="entry name" value="CYTOCHROME_B561"/>
    <property type="match status" value="1"/>
</dbReference>
<dbReference type="EMBL" id="AK417273">
    <property type="protein sequence ID" value="BAN20488.1"/>
    <property type="molecule type" value="mRNA"/>
</dbReference>
<dbReference type="GO" id="GO:0016020">
    <property type="term" value="C:membrane"/>
    <property type="evidence" value="ECO:0007669"/>
    <property type="project" value="UniProtKB-SubCell"/>
</dbReference>
<protein>
    <submittedName>
        <fullName evidence="13">Cytochrome B561</fullName>
    </submittedName>
</protein>
<dbReference type="GO" id="GO:0016491">
    <property type="term" value="F:oxidoreductase activity"/>
    <property type="evidence" value="ECO:0007669"/>
    <property type="project" value="InterPro"/>
</dbReference>
<keyword evidence="5 11" id="KW-0812">Transmembrane</keyword>
<evidence type="ECO:0000256" key="7">
    <source>
        <dbReference type="ARBA" id="ARBA00022982"/>
    </source>
</evidence>
<keyword evidence="4" id="KW-0349">Heme</keyword>
<keyword evidence="9" id="KW-0408">Iron</keyword>
<evidence type="ECO:0000256" key="8">
    <source>
        <dbReference type="ARBA" id="ARBA00022989"/>
    </source>
</evidence>
<evidence type="ECO:0000256" key="1">
    <source>
        <dbReference type="ARBA" id="ARBA00001970"/>
    </source>
</evidence>
<feature type="transmembrane region" description="Helical" evidence="11">
    <location>
        <begin position="179"/>
        <end position="197"/>
    </location>
</feature>
<feature type="transmembrane region" description="Helical" evidence="11">
    <location>
        <begin position="81"/>
        <end position="99"/>
    </location>
</feature>
<dbReference type="PANTHER" id="PTHR10106:SF0">
    <property type="entry name" value="LD36721P"/>
    <property type="match status" value="1"/>
</dbReference>
<evidence type="ECO:0000256" key="2">
    <source>
        <dbReference type="ARBA" id="ARBA00004141"/>
    </source>
</evidence>
<dbReference type="InterPro" id="IPR006593">
    <property type="entry name" value="Cyt_b561/ferric_Rdtase_TM"/>
</dbReference>